<comment type="subunit">
    <text evidence="2">The 26S proteasome consists of a 20S proteasome core and two 19S regulatory subunits.</text>
</comment>
<dbReference type="InterPro" id="IPR001353">
    <property type="entry name" value="Proteasome_sua/b"/>
</dbReference>
<dbReference type="Pfam" id="PF00227">
    <property type="entry name" value="Proteasome"/>
    <property type="match status" value="1"/>
</dbReference>
<keyword evidence="1 2" id="KW-0647">Proteasome</keyword>
<dbReference type="Proteomes" id="UP001195914">
    <property type="component" value="Unassembled WGS sequence"/>
</dbReference>
<sequence length="276" mass="30607">MSRASSSAYDRHITIFSPEGKLFQLEYALKAVKNSNITGLAIKDNNAIAIVSQKKLSAQQGNQDVLLDQCCVTHLYHITDEIMALLIGFPGDCLSILYKGREIALEYQYKYGCSIPANVLCEKLADINQVYTQHAYMRLRVCTGLIMAIDEESGPVIYKFDASGWFSGYKACGIGAKDQEAENALEKILKQRDTVTFKEKVKSELEVDTETHKLTGGLETRVTVEALKAMIAIDAFNQSNGAKGIEVAICTKDKPVFRQLTECEIETYLTHIAEGD</sequence>
<dbReference type="GO" id="GO:0006511">
    <property type="term" value="P:ubiquitin-dependent protein catabolic process"/>
    <property type="evidence" value="ECO:0007669"/>
    <property type="project" value="InterPro"/>
</dbReference>
<dbReference type="InterPro" id="IPR050115">
    <property type="entry name" value="Proteasome_alpha"/>
</dbReference>
<dbReference type="Pfam" id="PF10584">
    <property type="entry name" value="Proteasome_A_N"/>
    <property type="match status" value="1"/>
</dbReference>
<dbReference type="SUPFAM" id="SSF56235">
    <property type="entry name" value="N-terminal nucleophile aminohydrolases (Ntn hydrolases)"/>
    <property type="match status" value="1"/>
</dbReference>
<evidence type="ECO:0000259" key="3">
    <source>
        <dbReference type="PROSITE" id="PS00388"/>
    </source>
</evidence>
<evidence type="ECO:0000313" key="5">
    <source>
        <dbReference type="Proteomes" id="UP001195914"/>
    </source>
</evidence>
<dbReference type="Gene3D" id="3.60.20.10">
    <property type="entry name" value="Glutamine Phosphoribosylpyrophosphate, subunit 1, domain 1"/>
    <property type="match status" value="1"/>
</dbReference>
<reference evidence="4" key="2">
    <citation type="submission" date="2021-05" db="EMBL/GenBank/DDBJ databases">
        <authorList>
            <person name="Pain A."/>
        </authorList>
    </citation>
    <scope>NUCLEOTIDE SEQUENCE</scope>
    <source>
        <strain evidence="4">1802A</strain>
    </source>
</reference>
<comment type="caution">
    <text evidence="4">The sequence shown here is derived from an EMBL/GenBank/DDBJ whole genome shotgun (WGS) entry which is preliminary data.</text>
</comment>
<organism evidence="4 5">
    <name type="scientific">Babesia divergens</name>
    <dbReference type="NCBI Taxonomy" id="32595"/>
    <lineage>
        <taxon>Eukaryota</taxon>
        <taxon>Sar</taxon>
        <taxon>Alveolata</taxon>
        <taxon>Apicomplexa</taxon>
        <taxon>Aconoidasida</taxon>
        <taxon>Piroplasmida</taxon>
        <taxon>Babesiidae</taxon>
        <taxon>Babesia</taxon>
    </lineage>
</organism>
<dbReference type="InterPro" id="IPR000426">
    <property type="entry name" value="Proteasome_asu_N"/>
</dbReference>
<dbReference type="EMBL" id="JAHBMH010000024">
    <property type="protein sequence ID" value="KAK1938555.1"/>
    <property type="molecule type" value="Genomic_DNA"/>
</dbReference>
<keyword evidence="2" id="KW-0963">Cytoplasm</keyword>
<name>A0AAD9LJA5_BABDI</name>
<evidence type="ECO:0000256" key="1">
    <source>
        <dbReference type="ARBA" id="ARBA00022942"/>
    </source>
</evidence>
<dbReference type="GO" id="GO:0005634">
    <property type="term" value="C:nucleus"/>
    <property type="evidence" value="ECO:0007669"/>
    <property type="project" value="UniProtKB-SubCell"/>
</dbReference>
<comment type="similarity">
    <text evidence="2">Belongs to the peptidase T1A family.</text>
</comment>
<reference evidence="4" key="1">
    <citation type="journal article" date="2014" name="Nucleic Acids Res.">
        <title>The evolutionary dynamics of variant antigen genes in Babesia reveal a history of genomic innovation underlying host-parasite interaction.</title>
        <authorList>
            <person name="Jackson A.P."/>
            <person name="Otto T.D."/>
            <person name="Darby A."/>
            <person name="Ramaprasad A."/>
            <person name="Xia D."/>
            <person name="Echaide I.E."/>
            <person name="Farber M."/>
            <person name="Gahlot S."/>
            <person name="Gamble J."/>
            <person name="Gupta D."/>
            <person name="Gupta Y."/>
            <person name="Jackson L."/>
            <person name="Malandrin L."/>
            <person name="Malas T.B."/>
            <person name="Moussa E."/>
            <person name="Nair M."/>
            <person name="Reid A.J."/>
            <person name="Sanders M."/>
            <person name="Sharma J."/>
            <person name="Tracey A."/>
            <person name="Quail M.A."/>
            <person name="Weir W."/>
            <person name="Wastling J.M."/>
            <person name="Hall N."/>
            <person name="Willadsen P."/>
            <person name="Lingelbach K."/>
            <person name="Shiels B."/>
            <person name="Tait A."/>
            <person name="Berriman M."/>
            <person name="Allred D.R."/>
            <person name="Pain A."/>
        </authorList>
    </citation>
    <scope>NUCLEOTIDE SEQUENCE</scope>
    <source>
        <strain evidence="4">1802A</strain>
    </source>
</reference>
<keyword evidence="2" id="KW-0539">Nucleus</keyword>
<dbReference type="SMART" id="SM00948">
    <property type="entry name" value="Proteasome_A_N"/>
    <property type="match status" value="1"/>
</dbReference>
<dbReference type="GO" id="GO:0019773">
    <property type="term" value="C:proteasome core complex, alpha-subunit complex"/>
    <property type="evidence" value="ECO:0007669"/>
    <property type="project" value="InterPro"/>
</dbReference>
<gene>
    <name evidence="4" type="ORF">X943_002265</name>
</gene>
<dbReference type="AlphaFoldDB" id="A0AAD9LJA5"/>
<feature type="domain" description="Proteasome alpha-type subunits" evidence="3">
    <location>
        <begin position="9"/>
        <end position="31"/>
    </location>
</feature>
<accession>A0AAD9LJA5</accession>
<protein>
    <recommendedName>
        <fullName evidence="2">Proteasome subunit alpha type</fullName>
    </recommendedName>
</protein>
<evidence type="ECO:0000313" key="4">
    <source>
        <dbReference type="EMBL" id="KAK1938555.1"/>
    </source>
</evidence>
<dbReference type="InterPro" id="IPR029055">
    <property type="entry name" value="Ntn_hydrolases_N"/>
</dbReference>
<dbReference type="PANTHER" id="PTHR11599">
    <property type="entry name" value="PROTEASOME SUBUNIT ALPHA/BETA"/>
    <property type="match status" value="1"/>
</dbReference>
<keyword evidence="5" id="KW-1185">Reference proteome</keyword>
<evidence type="ECO:0000256" key="2">
    <source>
        <dbReference type="RuleBase" id="RU000551"/>
    </source>
</evidence>
<dbReference type="PROSITE" id="PS00388">
    <property type="entry name" value="PROTEASOME_ALPHA_1"/>
    <property type="match status" value="1"/>
</dbReference>
<dbReference type="GO" id="GO:0005737">
    <property type="term" value="C:cytoplasm"/>
    <property type="evidence" value="ECO:0007669"/>
    <property type="project" value="UniProtKB-SubCell"/>
</dbReference>
<proteinExistence type="inferred from homology"/>
<comment type="subcellular location">
    <subcellularLocation>
        <location evidence="2">Cytoplasm</location>
    </subcellularLocation>
    <subcellularLocation>
        <location evidence="2">Nucleus</location>
    </subcellularLocation>
</comment>